<evidence type="ECO:0000313" key="2">
    <source>
        <dbReference type="EMBL" id="KAG8097963.1"/>
    </source>
</evidence>
<organism evidence="2 3">
    <name type="scientific">Zizania palustris</name>
    <name type="common">Northern wild rice</name>
    <dbReference type="NCBI Taxonomy" id="103762"/>
    <lineage>
        <taxon>Eukaryota</taxon>
        <taxon>Viridiplantae</taxon>
        <taxon>Streptophyta</taxon>
        <taxon>Embryophyta</taxon>
        <taxon>Tracheophyta</taxon>
        <taxon>Spermatophyta</taxon>
        <taxon>Magnoliopsida</taxon>
        <taxon>Liliopsida</taxon>
        <taxon>Poales</taxon>
        <taxon>Poaceae</taxon>
        <taxon>BOP clade</taxon>
        <taxon>Oryzoideae</taxon>
        <taxon>Oryzeae</taxon>
        <taxon>Zizaniinae</taxon>
        <taxon>Zizania</taxon>
    </lineage>
</organism>
<proteinExistence type="predicted"/>
<protein>
    <submittedName>
        <fullName evidence="2">Uncharacterized protein</fullName>
    </submittedName>
</protein>
<dbReference type="EMBL" id="JAAALK010000079">
    <property type="protein sequence ID" value="KAG8097963.1"/>
    <property type="molecule type" value="Genomic_DNA"/>
</dbReference>
<comment type="caution">
    <text evidence="2">The sequence shown here is derived from an EMBL/GenBank/DDBJ whole genome shotgun (WGS) entry which is preliminary data.</text>
</comment>
<evidence type="ECO:0000256" key="1">
    <source>
        <dbReference type="SAM" id="MobiDB-lite"/>
    </source>
</evidence>
<keyword evidence="3" id="KW-1185">Reference proteome</keyword>
<dbReference type="Proteomes" id="UP000729402">
    <property type="component" value="Unassembled WGS sequence"/>
</dbReference>
<dbReference type="AlphaFoldDB" id="A0A8J6C2S3"/>
<accession>A0A8J6C2S3</accession>
<gene>
    <name evidence="2" type="ORF">GUJ93_ZPchr0013g35724</name>
</gene>
<reference evidence="2" key="1">
    <citation type="journal article" date="2021" name="bioRxiv">
        <title>Whole Genome Assembly and Annotation of Northern Wild Rice, Zizania palustris L., Supports a Whole Genome Duplication in the Zizania Genus.</title>
        <authorList>
            <person name="Haas M."/>
            <person name="Kono T."/>
            <person name="Macchietto M."/>
            <person name="Millas R."/>
            <person name="McGilp L."/>
            <person name="Shao M."/>
            <person name="Duquette J."/>
            <person name="Hirsch C.N."/>
            <person name="Kimball J."/>
        </authorList>
    </citation>
    <scope>NUCLEOTIDE SEQUENCE</scope>
    <source>
        <tissue evidence="2">Fresh leaf tissue</tissue>
    </source>
</reference>
<reference evidence="2" key="2">
    <citation type="submission" date="2021-02" db="EMBL/GenBank/DDBJ databases">
        <authorList>
            <person name="Kimball J.A."/>
            <person name="Haas M.W."/>
            <person name="Macchietto M."/>
            <person name="Kono T."/>
            <person name="Duquette J."/>
            <person name="Shao M."/>
        </authorList>
    </citation>
    <scope>NUCLEOTIDE SEQUENCE</scope>
    <source>
        <tissue evidence="2">Fresh leaf tissue</tissue>
    </source>
</reference>
<feature type="region of interest" description="Disordered" evidence="1">
    <location>
        <begin position="1"/>
        <end position="33"/>
    </location>
</feature>
<sequence length="111" mass="11261">MGTASHRPTPAGSVSALRRDETTPCELTRRGGGKRSLLFGDLVVACRGGAGADGMRVSSEDRFVRLWSGQVAGGGGSVGVSGDPSGGDVEAGVAGGRDLWEVFVPACSWNP</sequence>
<name>A0A8J6C2S3_ZIZPA</name>
<evidence type="ECO:0000313" key="3">
    <source>
        <dbReference type="Proteomes" id="UP000729402"/>
    </source>
</evidence>